<name>A0A139H511_9PEZI</name>
<evidence type="ECO:0000313" key="1">
    <source>
        <dbReference type="EMBL" id="KXS97501.1"/>
    </source>
</evidence>
<proteinExistence type="predicted"/>
<dbReference type="EMBL" id="LFZO01000778">
    <property type="protein sequence ID" value="KXS97501.1"/>
    <property type="molecule type" value="Genomic_DNA"/>
</dbReference>
<accession>A0A139H511</accession>
<dbReference type="AlphaFoldDB" id="A0A139H511"/>
<keyword evidence="2" id="KW-1185">Reference proteome</keyword>
<reference evidence="1 2" key="1">
    <citation type="submission" date="2015-07" db="EMBL/GenBank/DDBJ databases">
        <title>Comparative genomics of the Sigatoka disease complex on banana suggests a link between parallel evolutionary changes in Pseudocercospora fijiensis and Pseudocercospora eumusae and increased virulence on the banana host.</title>
        <authorList>
            <person name="Chang T.-C."/>
            <person name="Salvucci A."/>
            <person name="Crous P.W."/>
            <person name="Stergiopoulos I."/>
        </authorList>
    </citation>
    <scope>NUCLEOTIDE SEQUENCE [LARGE SCALE GENOMIC DNA]</scope>
    <source>
        <strain evidence="1 2">CBS 116634</strain>
    </source>
</reference>
<dbReference type="Proteomes" id="UP000073492">
    <property type="component" value="Unassembled WGS sequence"/>
</dbReference>
<gene>
    <name evidence="1" type="ORF">AC579_1246</name>
</gene>
<sequence>MEQGQILAKAMPPPKISLPPYHGDELLDPEQTYHSEVRLQRGIAYLLGLERFLERASVADFNLYVQHARVLHADTSPTVFLGVVTGPNANRLLASGNRWYALASIRQCRCEVMARMGRSGSSEVHSCEGRERRTLVEQMESGDGRRCRVM</sequence>
<evidence type="ECO:0000313" key="2">
    <source>
        <dbReference type="Proteomes" id="UP000073492"/>
    </source>
</evidence>
<dbReference type="OrthoDB" id="10298033at2759"/>
<protein>
    <submittedName>
        <fullName evidence="1">Uncharacterized protein</fullName>
    </submittedName>
</protein>
<comment type="caution">
    <text evidence="1">The sequence shown here is derived from an EMBL/GenBank/DDBJ whole genome shotgun (WGS) entry which is preliminary data.</text>
</comment>
<organism evidence="1 2">
    <name type="scientific">Pseudocercospora musae</name>
    <dbReference type="NCBI Taxonomy" id="113226"/>
    <lineage>
        <taxon>Eukaryota</taxon>
        <taxon>Fungi</taxon>
        <taxon>Dikarya</taxon>
        <taxon>Ascomycota</taxon>
        <taxon>Pezizomycotina</taxon>
        <taxon>Dothideomycetes</taxon>
        <taxon>Dothideomycetidae</taxon>
        <taxon>Mycosphaerellales</taxon>
        <taxon>Mycosphaerellaceae</taxon>
        <taxon>Pseudocercospora</taxon>
    </lineage>
</organism>